<feature type="compositionally biased region" description="Basic and acidic residues" evidence="1">
    <location>
        <begin position="104"/>
        <end position="114"/>
    </location>
</feature>
<dbReference type="AlphaFoldDB" id="A0A8H9KZZ0"/>
<dbReference type="EMBL" id="BMPT01000001">
    <property type="protein sequence ID" value="GGM09463.1"/>
    <property type="molecule type" value="Genomic_DNA"/>
</dbReference>
<dbReference type="PANTHER" id="PTHR34385">
    <property type="entry name" value="D-ALANYL-D-ALANINE CARBOXYPEPTIDASE"/>
    <property type="match status" value="1"/>
</dbReference>
<sequence>MQRVHPRMTRSSLAIAAALTSAALTTTAAVGLAGGDGGAPGTASAAEPTVQPSPTADPAVRTATERATAVLDDADYVAREGDLTRAERQRVRAAARDLRAVVEKANDTAGERRPAAASRSTGRTPLAERASGGSPAATTDKTTDKTVDQAVDQAVDKAAGKRADKQAGRKADDKTTGSKAAKRDVEAAADPTAPTNLPGVANGTTSLTPQDAARLPLLQTPLAEAIDEPADAPEAARADAPTSPATRIEKKTASLERLIATTDAVVSVKAGPTPEEIAAAKKAAEKRKAAKAARAAERKAAAMAEAAKGYGNGEIPSDVLCSVSFAHGERLRCDAAAALEKLNRGFRDAFGRNFDLTDGYRSYGEQIAVASARGGLAAVPGTSNHGFGQAVDLSGGIESFGTAEHAWMVAHADRYGWRHPGWAQAGGSKPEPWHWEYGTRD</sequence>
<reference evidence="4" key="2">
    <citation type="submission" date="2020-09" db="EMBL/GenBank/DDBJ databases">
        <authorList>
            <person name="Sun Q."/>
            <person name="Ohkuma M."/>
        </authorList>
    </citation>
    <scope>NUCLEOTIDE SEQUENCE</scope>
    <source>
        <strain evidence="4">JCM 3051</strain>
    </source>
</reference>
<keyword evidence="2" id="KW-0732">Signal</keyword>
<gene>
    <name evidence="4" type="ORF">GCM10010102_01610</name>
</gene>
<dbReference type="InterPro" id="IPR009045">
    <property type="entry name" value="Zn_M74/Hedgehog-like"/>
</dbReference>
<dbReference type="Pfam" id="PF02557">
    <property type="entry name" value="VanY"/>
    <property type="match status" value="1"/>
</dbReference>
<dbReference type="PANTHER" id="PTHR34385:SF1">
    <property type="entry name" value="PEPTIDOGLYCAN L-ALANYL-D-GLUTAMATE ENDOPEPTIDASE CWLK"/>
    <property type="match status" value="1"/>
</dbReference>
<feature type="domain" description="D-alanyl-D-alanine carboxypeptidase-like core" evidence="3">
    <location>
        <begin position="330"/>
        <end position="437"/>
    </location>
</feature>
<comment type="caution">
    <text evidence="4">The sequence shown here is derived from an EMBL/GenBank/DDBJ whole genome shotgun (WGS) entry which is preliminary data.</text>
</comment>
<dbReference type="CDD" id="cd14814">
    <property type="entry name" value="Peptidase_M15"/>
    <property type="match status" value="1"/>
</dbReference>
<feature type="signal peptide" evidence="2">
    <location>
        <begin position="1"/>
        <end position="28"/>
    </location>
</feature>
<evidence type="ECO:0000313" key="5">
    <source>
        <dbReference type="Proteomes" id="UP000655589"/>
    </source>
</evidence>
<dbReference type="GO" id="GO:0006508">
    <property type="term" value="P:proteolysis"/>
    <property type="evidence" value="ECO:0007669"/>
    <property type="project" value="InterPro"/>
</dbReference>
<feature type="region of interest" description="Disordered" evidence="1">
    <location>
        <begin position="104"/>
        <end position="201"/>
    </location>
</feature>
<dbReference type="Gene3D" id="3.30.1380.10">
    <property type="match status" value="1"/>
</dbReference>
<keyword evidence="5" id="KW-1185">Reference proteome</keyword>
<accession>A0A8H9KZZ0</accession>
<feature type="region of interest" description="Disordered" evidence="1">
    <location>
        <begin position="37"/>
        <end position="60"/>
    </location>
</feature>
<organism evidence="4 5">
    <name type="scientific">Promicromonospora citrea</name>
    <dbReference type="NCBI Taxonomy" id="43677"/>
    <lineage>
        <taxon>Bacteria</taxon>
        <taxon>Bacillati</taxon>
        <taxon>Actinomycetota</taxon>
        <taxon>Actinomycetes</taxon>
        <taxon>Micrococcales</taxon>
        <taxon>Promicromonosporaceae</taxon>
        <taxon>Promicromonospora</taxon>
    </lineage>
</organism>
<feature type="compositionally biased region" description="Basic and acidic residues" evidence="1">
    <location>
        <begin position="154"/>
        <end position="186"/>
    </location>
</feature>
<evidence type="ECO:0000259" key="3">
    <source>
        <dbReference type="Pfam" id="PF02557"/>
    </source>
</evidence>
<reference evidence="4" key="1">
    <citation type="journal article" date="2014" name="Int. J. Syst. Evol. Microbiol.">
        <title>Complete genome sequence of Corynebacterium casei LMG S-19264T (=DSM 44701T), isolated from a smear-ripened cheese.</title>
        <authorList>
            <consortium name="US DOE Joint Genome Institute (JGI-PGF)"/>
            <person name="Walter F."/>
            <person name="Albersmeier A."/>
            <person name="Kalinowski J."/>
            <person name="Ruckert C."/>
        </authorList>
    </citation>
    <scope>NUCLEOTIDE SEQUENCE</scope>
    <source>
        <strain evidence="4">JCM 3051</strain>
    </source>
</reference>
<dbReference type="InterPro" id="IPR003709">
    <property type="entry name" value="VanY-like_core_dom"/>
</dbReference>
<evidence type="ECO:0000256" key="1">
    <source>
        <dbReference type="SAM" id="MobiDB-lite"/>
    </source>
</evidence>
<dbReference type="InterPro" id="IPR052179">
    <property type="entry name" value="DD-CPase-like"/>
</dbReference>
<proteinExistence type="predicted"/>
<evidence type="ECO:0000256" key="2">
    <source>
        <dbReference type="SAM" id="SignalP"/>
    </source>
</evidence>
<feature type="chain" id="PRO_5039654773" description="D-alanyl-D-alanine carboxypeptidase-like core domain-containing protein" evidence="2">
    <location>
        <begin position="29"/>
        <end position="441"/>
    </location>
</feature>
<evidence type="ECO:0000313" key="4">
    <source>
        <dbReference type="EMBL" id="GGM09463.1"/>
    </source>
</evidence>
<dbReference type="GO" id="GO:0008233">
    <property type="term" value="F:peptidase activity"/>
    <property type="evidence" value="ECO:0007669"/>
    <property type="project" value="InterPro"/>
</dbReference>
<protein>
    <recommendedName>
        <fullName evidence="3">D-alanyl-D-alanine carboxypeptidase-like core domain-containing protein</fullName>
    </recommendedName>
</protein>
<dbReference type="Proteomes" id="UP000655589">
    <property type="component" value="Unassembled WGS sequence"/>
</dbReference>
<dbReference type="SUPFAM" id="SSF55166">
    <property type="entry name" value="Hedgehog/DD-peptidase"/>
    <property type="match status" value="1"/>
</dbReference>
<name>A0A8H9KZZ0_9MICO</name>